<keyword evidence="6 10" id="KW-0547">Nucleotide-binding</keyword>
<evidence type="ECO:0000256" key="6">
    <source>
        <dbReference type="ARBA" id="ARBA00022741"/>
    </source>
</evidence>
<feature type="region of interest" description="Disordered" evidence="11">
    <location>
        <begin position="1910"/>
        <end position="1945"/>
    </location>
</feature>
<evidence type="ECO:0000256" key="7">
    <source>
        <dbReference type="ARBA" id="ARBA00022840"/>
    </source>
</evidence>
<dbReference type="InterPro" id="IPR051681">
    <property type="entry name" value="Ser/Thr_Kinases-Pseudokinases"/>
</dbReference>
<evidence type="ECO:0000256" key="4">
    <source>
        <dbReference type="ARBA" id="ARBA00022525"/>
    </source>
</evidence>
<evidence type="ECO:0000256" key="8">
    <source>
        <dbReference type="ARBA" id="ARBA00023136"/>
    </source>
</evidence>
<evidence type="ECO:0000256" key="3">
    <source>
        <dbReference type="ARBA" id="ARBA00004613"/>
    </source>
</evidence>
<feature type="compositionally biased region" description="Polar residues" evidence="11">
    <location>
        <begin position="1848"/>
        <end position="1868"/>
    </location>
</feature>
<dbReference type="GO" id="GO:0005524">
    <property type="term" value="F:ATP binding"/>
    <property type="evidence" value="ECO:0007669"/>
    <property type="project" value="UniProtKB-UniRule"/>
</dbReference>
<dbReference type="CDD" id="cd13999">
    <property type="entry name" value="STKc_MAP3K-like"/>
    <property type="match status" value="1"/>
</dbReference>
<evidence type="ECO:0000256" key="5">
    <source>
        <dbReference type="ARBA" id="ARBA00022729"/>
    </source>
</evidence>
<name>A0A9W7KRA7_9STRA</name>
<proteinExistence type="predicted"/>
<keyword evidence="15" id="KW-1185">Reference proteome</keyword>
<feature type="region of interest" description="Disordered" evidence="11">
    <location>
        <begin position="1848"/>
        <end position="1888"/>
    </location>
</feature>
<feature type="compositionally biased region" description="Polar residues" evidence="11">
    <location>
        <begin position="1879"/>
        <end position="1888"/>
    </location>
</feature>
<dbReference type="InterPro" id="IPR008271">
    <property type="entry name" value="Ser/Thr_kinase_AS"/>
</dbReference>
<dbReference type="SMART" id="SM00220">
    <property type="entry name" value="S_TKc"/>
    <property type="match status" value="1"/>
</dbReference>
<feature type="signal peptide" evidence="12">
    <location>
        <begin position="1"/>
        <end position="27"/>
    </location>
</feature>
<feature type="binding site" evidence="10">
    <location>
        <position position="1487"/>
    </location>
    <ligand>
        <name>ATP</name>
        <dbReference type="ChEBI" id="CHEBI:30616"/>
    </ligand>
</feature>
<dbReference type="InterPro" id="IPR000719">
    <property type="entry name" value="Prot_kinase_dom"/>
</dbReference>
<dbReference type="PROSITE" id="PS00108">
    <property type="entry name" value="PROTEIN_KINASE_ST"/>
    <property type="match status" value="1"/>
</dbReference>
<dbReference type="Gene3D" id="1.10.510.10">
    <property type="entry name" value="Transferase(Phosphotransferase) domain 1"/>
    <property type="match status" value="1"/>
</dbReference>
<evidence type="ECO:0000256" key="10">
    <source>
        <dbReference type="PROSITE-ProRule" id="PRU10141"/>
    </source>
</evidence>
<dbReference type="PROSITE" id="PS00107">
    <property type="entry name" value="PROTEIN_KINASE_ATP"/>
    <property type="match status" value="1"/>
</dbReference>
<dbReference type="InterPro" id="IPR011050">
    <property type="entry name" value="Pectin_lyase_fold/virulence"/>
</dbReference>
<dbReference type="PANTHER" id="PTHR44329:SF298">
    <property type="entry name" value="MIXED LINEAGE KINASE DOMAIN-LIKE PROTEIN"/>
    <property type="match status" value="1"/>
</dbReference>
<keyword evidence="7 10" id="KW-0067">ATP-binding</keyword>
<evidence type="ECO:0000256" key="9">
    <source>
        <dbReference type="ARBA" id="ARBA00023237"/>
    </source>
</evidence>
<dbReference type="Pfam" id="PF02415">
    <property type="entry name" value="Chlam_PMP"/>
    <property type="match status" value="1"/>
</dbReference>
<dbReference type="Proteomes" id="UP001165122">
    <property type="component" value="Unassembled WGS sequence"/>
</dbReference>
<accession>A0A9W7KRA7</accession>
<dbReference type="InterPro" id="IPR006626">
    <property type="entry name" value="PbH1"/>
</dbReference>
<dbReference type="InterPro" id="IPR011009">
    <property type="entry name" value="Kinase-like_dom_sf"/>
</dbReference>
<evidence type="ECO:0000313" key="14">
    <source>
        <dbReference type="EMBL" id="GMI08929.1"/>
    </source>
</evidence>
<dbReference type="Gene3D" id="3.30.200.20">
    <property type="entry name" value="Phosphorylase Kinase, domain 1"/>
    <property type="match status" value="1"/>
</dbReference>
<dbReference type="SUPFAM" id="SSF56112">
    <property type="entry name" value="Protein kinase-like (PK-like)"/>
    <property type="match status" value="1"/>
</dbReference>
<dbReference type="InterPro" id="IPR003368">
    <property type="entry name" value="POMP_repeat"/>
</dbReference>
<evidence type="ECO:0000256" key="1">
    <source>
        <dbReference type="ARBA" id="ARBA00004196"/>
    </source>
</evidence>
<keyword evidence="4" id="KW-0964">Secreted</keyword>
<comment type="caution">
    <text evidence="14">The sequence shown here is derived from an EMBL/GenBank/DDBJ whole genome shotgun (WGS) entry which is preliminary data.</text>
</comment>
<evidence type="ECO:0000256" key="12">
    <source>
        <dbReference type="SAM" id="SignalP"/>
    </source>
</evidence>
<sequence>MPSRIRWRTPLSPIIVFLSLLVSFAVANEYYIDCEQPSVSTSCTASEPCSTISVALNALSEASVTEPANTPSTHTFSARGTCTGPLNTNLHHLDPLNSTTITLKRWDANFTIDCQDDSSPNSNFTRALIMTKHGFTRLESLSIQNCGTKSFTNTDPRSEGFNGGAILIEGGNITGTDSFHFVDVQFYDNGAERGGAIGVGDYTRSPRIEILDSTFVGNEATLSGGAIHFPFQRFGERVQPLSIHNCTFLSNSVDPDVGHGGAISIYGGNIDAAQHLNYVQRLNLTTSYFSKNSALLGGALFATGLEPSSFTLNPIDADTFSLLRDSISHTTFYNNNAYQMGGAASHQHVYGGTLYDNCEIINNVAKGLKLCPQGDETCAGTGGGIGAVYTTLEISNSRVHENQAQTSTEFSPRGAGIYAFYDTHGTLDPEKITPDALFMLMSEVSNNTCTSNDGAAEGGGIWLNGGGQVLDTLIEGNKALSNTVHSLEYNAGGGIYVQRSGMLAEDGEDGFIVVKNVTFNENQVSPGGYGGALFAKGSTVIDIDESTFNGNTVTSSQRIKAAGGAVAFTSGVVATVTLSTFTGNSAKPLRGHSYIVEGDSSYMPEPDGLSGEGGAIFAEASTLYVASTTFQMNKCSSGYDSGASGGAISIVANNGFKESEFDTVRFLYNEAISSDDTTVDKASGMGGAVHVMSASPIFISCEFKGNIAKSGGSKNSIGGAVALRYAYNSSPMTTRYSSKYDNIGIGVFSKGPKFVMCNFENNEAAGDQEDFQSSGISIMQSGRGGAIAAVASVMWVANSTFTNNRATARDNSLVPSLGGAIYLDYDSKGKFIGSAFTKNQASNGAGSEICAIAVVRNDEEEPTIEDLDVDVLKNEANSSLVFHNTTFEPLLLTRDRRLVVTPTVLIFGGTVKFMDGKFGKGMKIIIAGPGSLDLFGGYLENVALADANLLIEGPLEQAYLDVLAWNADLSFEPKAKCTLCAVSPAHLNSLKMVNASVSSSAGIVVEGDAWVFGGKICGCDPKTPHTDAPQGTMPTFEAKQNMLFGAPSSDFFNDMFAMSYPISPNTRNHLQNISDHKPWPIKIDGLMLSVIGVLRVAVEYIHLNNSAAITINEQGKLFVGAQVNLISDGKLSGDNDHVSLYNYGVIEHSCVTNYLHLVGNFHQTARGYMALELPGIADWTSPIWQFEGSSNVNGTLNISFVGGETIRIGDAWPIATFLPSSTGSKNYFNVETLAPSGVSLQTQTMDGILVGEEGIVGSSGQADTLEVQVKYMSCGTLYEYANNLDFEGNPSSPCYVCLNARDGCSYCGGECMEATQAGALPYGSCATENCCEAECSGRGECDDSEFGEPKCDCDWFFDENSDDGGCEGISTEGTLVLTCGVSLALLVVISMAYYQFHNRRKREVVENALEELRYGLLTDHNKDEKTESTRNKESQVTDGYVKSLQQQLFLKDVAVPFSEVTLDEVIGEGTYGVVYKGLWRGGAVAIKMIRPNVLIGMGIDEIEQFKEEAYLMSRLRHPNIVLIMGISMRNLEALKAPTRQFSKDSRRDSADSEQERPSSVESLYIISEYMEQGSLADIMVMVREEEEALAEARGVSSTSSSSDSRLGWGYEMVLACALQAARGMTYLHSYSPPICHRDLKSANLVVDDHWVVKITDFGVTRMLPSGEGNLNKSIYGSKGALGQKFTPPQNSPTFDTLGRESMIGAWMTSNIGTTAWAAPEMLTAAADASYSLKVDVYSFGIVLWELWERQVPFMEYTSRFDMMDAIRKGKRPELSPSCPPFLKNLYERCVDGEPGKRPKFALIVKELKAELSQLRDGGDVNKSSRSDSVGGFNFPWLARGNSIDWINNGNSKDSRAVSNNSSVSGNRLESTDGGDYKKSSAQPIQNVGQRKYAHSIVSNVLASPVLSPMWTKKPSTNGGGLGMAEEEELDNFLGGDDETKRHSFS</sequence>
<comment type="subcellular location">
    <subcellularLocation>
        <location evidence="1">Cell envelope</location>
    </subcellularLocation>
    <subcellularLocation>
        <location evidence="2">Cell outer membrane</location>
    </subcellularLocation>
    <subcellularLocation>
        <location evidence="3">Secreted</location>
    </subcellularLocation>
</comment>
<dbReference type="InterPro" id="IPR017441">
    <property type="entry name" value="Protein_kinase_ATP_BS"/>
</dbReference>
<dbReference type="OrthoDB" id="191711at2759"/>
<feature type="domain" description="Protein kinase" evidence="13">
    <location>
        <begin position="1460"/>
        <end position="1811"/>
    </location>
</feature>
<dbReference type="Pfam" id="PF00069">
    <property type="entry name" value="Pkinase"/>
    <property type="match status" value="1"/>
</dbReference>
<dbReference type="SMART" id="SM00710">
    <property type="entry name" value="PbH1"/>
    <property type="match status" value="9"/>
</dbReference>
<organism evidence="14 15">
    <name type="scientific">Triparma laevis f. longispina</name>
    <dbReference type="NCBI Taxonomy" id="1714387"/>
    <lineage>
        <taxon>Eukaryota</taxon>
        <taxon>Sar</taxon>
        <taxon>Stramenopiles</taxon>
        <taxon>Ochrophyta</taxon>
        <taxon>Bolidophyceae</taxon>
        <taxon>Parmales</taxon>
        <taxon>Triparmaceae</taxon>
        <taxon>Triparma</taxon>
    </lineage>
</organism>
<feature type="region of interest" description="Disordered" evidence="11">
    <location>
        <begin position="1539"/>
        <end position="1559"/>
    </location>
</feature>
<keyword evidence="5 12" id="KW-0732">Signal</keyword>
<dbReference type="PANTHER" id="PTHR44329">
    <property type="entry name" value="SERINE/THREONINE-PROTEIN KINASE TNNI3K-RELATED"/>
    <property type="match status" value="1"/>
</dbReference>
<evidence type="ECO:0000256" key="2">
    <source>
        <dbReference type="ARBA" id="ARBA00004442"/>
    </source>
</evidence>
<keyword evidence="9" id="KW-0998">Cell outer membrane</keyword>
<reference evidence="15" key="1">
    <citation type="journal article" date="2023" name="Commun. Biol.">
        <title>Genome analysis of Parmales, the sister group of diatoms, reveals the evolutionary specialization of diatoms from phago-mixotrophs to photoautotrophs.</title>
        <authorList>
            <person name="Ban H."/>
            <person name="Sato S."/>
            <person name="Yoshikawa S."/>
            <person name="Yamada K."/>
            <person name="Nakamura Y."/>
            <person name="Ichinomiya M."/>
            <person name="Sato N."/>
            <person name="Blanc-Mathieu R."/>
            <person name="Endo H."/>
            <person name="Kuwata A."/>
            <person name="Ogata H."/>
        </authorList>
    </citation>
    <scope>NUCLEOTIDE SEQUENCE [LARGE SCALE GENOMIC DNA]</scope>
    <source>
        <strain evidence="15">NIES 3700</strain>
    </source>
</reference>
<dbReference type="GO" id="GO:0005576">
    <property type="term" value="C:extracellular region"/>
    <property type="evidence" value="ECO:0007669"/>
    <property type="project" value="UniProtKB-SubCell"/>
</dbReference>
<gene>
    <name evidence="14" type="ORF">TrLO_g4715</name>
</gene>
<evidence type="ECO:0000313" key="15">
    <source>
        <dbReference type="Proteomes" id="UP001165122"/>
    </source>
</evidence>
<feature type="compositionally biased region" description="Basic and acidic residues" evidence="11">
    <location>
        <begin position="1541"/>
        <end position="1558"/>
    </location>
</feature>
<protein>
    <recommendedName>
        <fullName evidence="13">Protein kinase domain-containing protein</fullName>
    </recommendedName>
</protein>
<dbReference type="GO" id="GO:0004674">
    <property type="term" value="F:protein serine/threonine kinase activity"/>
    <property type="evidence" value="ECO:0007669"/>
    <property type="project" value="TreeGrafter"/>
</dbReference>
<evidence type="ECO:0000256" key="11">
    <source>
        <dbReference type="SAM" id="MobiDB-lite"/>
    </source>
</evidence>
<keyword evidence="8" id="KW-0472">Membrane</keyword>
<feature type="chain" id="PRO_5040986454" description="Protein kinase domain-containing protein" evidence="12">
    <location>
        <begin position="28"/>
        <end position="1945"/>
    </location>
</feature>
<evidence type="ECO:0000259" key="13">
    <source>
        <dbReference type="PROSITE" id="PS50011"/>
    </source>
</evidence>
<dbReference type="SUPFAM" id="SSF51126">
    <property type="entry name" value="Pectin lyase-like"/>
    <property type="match status" value="3"/>
</dbReference>
<dbReference type="PROSITE" id="PS50011">
    <property type="entry name" value="PROTEIN_KINASE_DOM"/>
    <property type="match status" value="1"/>
</dbReference>
<dbReference type="EMBL" id="BRXW01000131">
    <property type="protein sequence ID" value="GMI08929.1"/>
    <property type="molecule type" value="Genomic_DNA"/>
</dbReference>